<dbReference type="Pfam" id="PF02310">
    <property type="entry name" value="B12-binding"/>
    <property type="match status" value="1"/>
</dbReference>
<keyword evidence="9" id="KW-1185">Reference proteome</keyword>
<feature type="domain" description="Radical SAM core" evidence="7">
    <location>
        <begin position="184"/>
        <end position="423"/>
    </location>
</feature>
<dbReference type="GO" id="GO:0031419">
    <property type="term" value="F:cobalamin binding"/>
    <property type="evidence" value="ECO:0007669"/>
    <property type="project" value="InterPro"/>
</dbReference>
<dbReference type="InterPro" id="IPR006638">
    <property type="entry name" value="Elp3/MiaA/NifB-like_rSAM"/>
</dbReference>
<accession>A0A179D4H9</accession>
<dbReference type="InterPro" id="IPR006158">
    <property type="entry name" value="Cobalamin-bd"/>
</dbReference>
<evidence type="ECO:0000259" key="7">
    <source>
        <dbReference type="PROSITE" id="PS51918"/>
    </source>
</evidence>
<name>A0A179D4H9_9BACT</name>
<protein>
    <submittedName>
        <fullName evidence="8">Putative Fe-S oxidoreductase</fullName>
    </submittedName>
</protein>
<feature type="domain" description="B12-binding" evidence="6">
    <location>
        <begin position="1"/>
        <end position="146"/>
    </location>
</feature>
<dbReference type="Proteomes" id="UP000078390">
    <property type="component" value="Unassembled WGS sequence"/>
</dbReference>
<evidence type="ECO:0000256" key="2">
    <source>
        <dbReference type="ARBA" id="ARBA00022691"/>
    </source>
</evidence>
<comment type="caution">
    <text evidence="8">The sequence shown here is derived from an EMBL/GenBank/DDBJ whole genome shotgun (WGS) entry which is preliminary data.</text>
</comment>
<dbReference type="RefSeq" id="WP_068670413.1">
    <property type="nucleotide sequence ID" value="NZ_LWLG01000008.1"/>
</dbReference>
<dbReference type="SFLD" id="SFLDS00029">
    <property type="entry name" value="Radical_SAM"/>
    <property type="match status" value="1"/>
</dbReference>
<comment type="cofactor">
    <cofactor evidence="1">
        <name>[4Fe-4S] cluster</name>
        <dbReference type="ChEBI" id="CHEBI:49883"/>
    </cofactor>
</comment>
<dbReference type="InterPro" id="IPR058240">
    <property type="entry name" value="rSAM_sf"/>
</dbReference>
<dbReference type="GO" id="GO:0003824">
    <property type="term" value="F:catalytic activity"/>
    <property type="evidence" value="ECO:0007669"/>
    <property type="project" value="InterPro"/>
</dbReference>
<evidence type="ECO:0000313" key="9">
    <source>
        <dbReference type="Proteomes" id="UP000078390"/>
    </source>
</evidence>
<gene>
    <name evidence="8" type="ORF">TDIS_1244</name>
</gene>
<dbReference type="Gene3D" id="3.40.50.280">
    <property type="entry name" value="Cobalamin-binding domain"/>
    <property type="match status" value="1"/>
</dbReference>
<dbReference type="GO" id="GO:0051539">
    <property type="term" value="F:4 iron, 4 sulfur cluster binding"/>
    <property type="evidence" value="ECO:0007669"/>
    <property type="project" value="UniProtKB-KW"/>
</dbReference>
<evidence type="ECO:0000259" key="6">
    <source>
        <dbReference type="PROSITE" id="PS51332"/>
    </source>
</evidence>
<dbReference type="PROSITE" id="PS51332">
    <property type="entry name" value="B12_BINDING"/>
    <property type="match status" value="1"/>
</dbReference>
<evidence type="ECO:0000256" key="4">
    <source>
        <dbReference type="ARBA" id="ARBA00023004"/>
    </source>
</evidence>
<keyword evidence="3" id="KW-0479">Metal-binding</keyword>
<dbReference type="Gene3D" id="3.80.30.20">
    <property type="entry name" value="tm_1862 like domain"/>
    <property type="match status" value="1"/>
</dbReference>
<dbReference type="InterPro" id="IPR023404">
    <property type="entry name" value="rSAM_horseshoe"/>
</dbReference>
<dbReference type="Pfam" id="PF04055">
    <property type="entry name" value="Radical_SAM"/>
    <property type="match status" value="1"/>
</dbReference>
<keyword evidence="2" id="KW-0949">S-adenosyl-L-methionine</keyword>
<keyword evidence="4" id="KW-0408">Iron</keyword>
<dbReference type="InterPro" id="IPR051198">
    <property type="entry name" value="BchE-like"/>
</dbReference>
<dbReference type="SMART" id="SM00729">
    <property type="entry name" value="Elp3"/>
    <property type="match status" value="1"/>
</dbReference>
<dbReference type="EMBL" id="LWLG01000008">
    <property type="protein sequence ID" value="OAQ20629.1"/>
    <property type="molecule type" value="Genomic_DNA"/>
</dbReference>
<keyword evidence="5" id="KW-0411">Iron-sulfur</keyword>
<evidence type="ECO:0000256" key="3">
    <source>
        <dbReference type="ARBA" id="ARBA00022723"/>
    </source>
</evidence>
<sequence>MKKLILVQPPLLGLLDGFSFGLISLANYIVLNNKNVEVDLLDFSRMSFSEVENRISEISNDVDGSNLSFIGITTTTATYQAALFVAKTFKKFLPKSVIIFGGPHATADYGTILKYHRDIVDVIIIGEGEKSLNYLLQNYPKLELIPGIAYVRNNRIHKNFPPPLLTQEELDSIPVVFKNKSIGTPGKFNHITYVSSRGCFYKCSFCAVGNNKIRSKSIKAFIRDIESLLKLGFKRIAIEDNFFVHSLQRAKDICKALIELKKKRNFTWDCQTRVESLIHEDIVDLLEAAGCEAVYIGVESFNFDHLIYLNKTKNPEYYIKVLLEKVIPNLMDSKIECYLNLQFGLPNETTYHVENTISILESIGHMALNKGKFITIFPQLHVIYPGTPLFYQELKNGLFPEDIFEYFTKWEMDHQPVIAWLGEHFAHGAGGLPIGILDKKRLKDRVFDLQTDKILAISYTLKKISRLPGIKVFNYGDYIVSELMGKGG</sequence>
<proteinExistence type="predicted"/>
<dbReference type="SFLD" id="SFLDG01082">
    <property type="entry name" value="B12-binding_domain_containing"/>
    <property type="match status" value="1"/>
</dbReference>
<reference evidence="8 9" key="1">
    <citation type="submission" date="2016-04" db="EMBL/GenBank/DDBJ databases">
        <title>Genome analysis of Thermosulfurimonas dismutans, the first thermophilic sulfur-disproportionating bacterium of the phylum Thermodesulfobacteria.</title>
        <authorList>
            <person name="Mardanov A.V."/>
            <person name="Beletsky A.V."/>
            <person name="Kadnikov V.V."/>
            <person name="Slobodkin A.I."/>
            <person name="Ravin N.V."/>
        </authorList>
    </citation>
    <scope>NUCLEOTIDE SEQUENCE [LARGE SCALE GENOMIC DNA]</scope>
    <source>
        <strain evidence="8 9">S95</strain>
    </source>
</reference>
<dbReference type="InterPro" id="IPR034466">
    <property type="entry name" value="Methyltransferase_Class_B"/>
</dbReference>
<dbReference type="AlphaFoldDB" id="A0A179D4H9"/>
<evidence type="ECO:0000313" key="8">
    <source>
        <dbReference type="EMBL" id="OAQ20629.1"/>
    </source>
</evidence>
<evidence type="ECO:0000256" key="1">
    <source>
        <dbReference type="ARBA" id="ARBA00001966"/>
    </source>
</evidence>
<organism evidence="8 9">
    <name type="scientific">Thermosulfurimonas dismutans</name>
    <dbReference type="NCBI Taxonomy" id="999894"/>
    <lineage>
        <taxon>Bacteria</taxon>
        <taxon>Pseudomonadati</taxon>
        <taxon>Thermodesulfobacteriota</taxon>
        <taxon>Thermodesulfobacteria</taxon>
        <taxon>Thermodesulfobacteriales</taxon>
        <taxon>Thermodesulfobacteriaceae</taxon>
        <taxon>Thermosulfurimonas</taxon>
    </lineage>
</organism>
<dbReference type="PANTHER" id="PTHR43409">
    <property type="entry name" value="ANAEROBIC MAGNESIUM-PROTOPORPHYRIN IX MONOMETHYL ESTER CYCLASE-RELATED"/>
    <property type="match status" value="1"/>
</dbReference>
<dbReference type="OrthoDB" id="9801424at2"/>
<dbReference type="STRING" id="999894.TDIS_1244"/>
<dbReference type="SUPFAM" id="SSF102114">
    <property type="entry name" value="Radical SAM enzymes"/>
    <property type="match status" value="1"/>
</dbReference>
<dbReference type="PROSITE" id="PS51918">
    <property type="entry name" value="RADICAL_SAM"/>
    <property type="match status" value="1"/>
</dbReference>
<dbReference type="GO" id="GO:0046872">
    <property type="term" value="F:metal ion binding"/>
    <property type="evidence" value="ECO:0007669"/>
    <property type="project" value="UniProtKB-KW"/>
</dbReference>
<dbReference type="SFLD" id="SFLDG01123">
    <property type="entry name" value="methyltransferase_(Class_B)"/>
    <property type="match status" value="1"/>
</dbReference>
<dbReference type="InterPro" id="IPR007197">
    <property type="entry name" value="rSAM"/>
</dbReference>
<evidence type="ECO:0000256" key="5">
    <source>
        <dbReference type="ARBA" id="ARBA00023014"/>
    </source>
</evidence>